<evidence type="ECO:0000313" key="1">
    <source>
        <dbReference type="EMBL" id="KRZ38371.1"/>
    </source>
</evidence>
<organism evidence="1 2">
    <name type="scientific">Trichinella pseudospiralis</name>
    <name type="common">Parasitic roundworm</name>
    <dbReference type="NCBI Taxonomy" id="6337"/>
    <lineage>
        <taxon>Eukaryota</taxon>
        <taxon>Metazoa</taxon>
        <taxon>Ecdysozoa</taxon>
        <taxon>Nematoda</taxon>
        <taxon>Enoplea</taxon>
        <taxon>Dorylaimia</taxon>
        <taxon>Trichinellida</taxon>
        <taxon>Trichinellidae</taxon>
        <taxon>Trichinella</taxon>
    </lineage>
</organism>
<evidence type="ECO:0008006" key="3">
    <source>
        <dbReference type="Google" id="ProtNLM"/>
    </source>
</evidence>
<comment type="caution">
    <text evidence="1">The sequence shown here is derived from an EMBL/GenBank/DDBJ whole genome shotgun (WGS) entry which is preliminary data.</text>
</comment>
<sequence>MDQVVNQLVEQVQALQAQLALRKPTVLASAVGGLPESKHLDGTNCSEWKCAMKNYLVDAGLWHCPCASGDVRKAMTAKQAWGKLRCAYEDIGLVRRIGLYSSLFKTRFEECGSMTAYIDRITDLFLAASQLQSEALGFKYIHHVSERLKSTLMLNHGIRRLFMVALGAGAGTTTQVFYSDTGTRNELPCKNAQAADTAVGVRDNLLCFHLVISSFREGF</sequence>
<name>A0A0V1JTR1_TRIPS</name>
<dbReference type="AlphaFoldDB" id="A0A0V1JTR1"/>
<accession>A0A0V1JTR1</accession>
<proteinExistence type="predicted"/>
<evidence type="ECO:0000313" key="2">
    <source>
        <dbReference type="Proteomes" id="UP000054826"/>
    </source>
</evidence>
<dbReference type="EMBL" id="JYDV01000046">
    <property type="protein sequence ID" value="KRZ38371.1"/>
    <property type="molecule type" value="Genomic_DNA"/>
</dbReference>
<dbReference type="Pfam" id="PF14223">
    <property type="entry name" value="Retrotran_gag_2"/>
    <property type="match status" value="1"/>
</dbReference>
<gene>
    <name evidence="1" type="ORF">T4C_2189</name>
</gene>
<dbReference type="Proteomes" id="UP000054826">
    <property type="component" value="Unassembled WGS sequence"/>
</dbReference>
<reference evidence="1 2" key="1">
    <citation type="submission" date="2015-01" db="EMBL/GenBank/DDBJ databases">
        <title>Evolution of Trichinella species and genotypes.</title>
        <authorList>
            <person name="Korhonen P.K."/>
            <person name="Edoardo P."/>
            <person name="Giuseppe L.R."/>
            <person name="Gasser R.B."/>
        </authorList>
    </citation>
    <scope>NUCLEOTIDE SEQUENCE [LARGE SCALE GENOMIC DNA]</scope>
    <source>
        <strain evidence="1">ISS176</strain>
    </source>
</reference>
<protein>
    <recommendedName>
        <fullName evidence="3">Retrovirus-related Pol polyprotein from transposon TNT 1-94</fullName>
    </recommendedName>
</protein>